<organism evidence="1 2">
    <name type="scientific">Secundilactobacillus folii</name>
    <dbReference type="NCBI Taxonomy" id="2678357"/>
    <lineage>
        <taxon>Bacteria</taxon>
        <taxon>Bacillati</taxon>
        <taxon>Bacillota</taxon>
        <taxon>Bacilli</taxon>
        <taxon>Lactobacillales</taxon>
        <taxon>Lactobacillaceae</taxon>
        <taxon>Secundilactobacillus</taxon>
    </lineage>
</organism>
<proteinExistence type="predicted"/>
<accession>A0A7X2XTC1</accession>
<comment type="caution">
    <text evidence="1">The sequence shown here is derived from an EMBL/GenBank/DDBJ whole genome shotgun (WGS) entry which is preliminary data.</text>
</comment>
<dbReference type="EMBL" id="WNJO01000001">
    <property type="protein sequence ID" value="MTV81170.1"/>
    <property type="molecule type" value="Genomic_DNA"/>
</dbReference>
<sequence length="50" mass="5749">MIDFKIRTLDKFPKGGINLFGHQFGDYPQDINVRFAYKNQDSALLEGSKN</sequence>
<gene>
    <name evidence="1" type="ORF">GM612_00700</name>
</gene>
<keyword evidence="2" id="KW-1185">Reference proteome</keyword>
<dbReference type="RefSeq" id="WP_155430460.1">
    <property type="nucleotide sequence ID" value="NZ_WNJO01000001.1"/>
</dbReference>
<dbReference type="Proteomes" id="UP000466388">
    <property type="component" value="Unassembled WGS sequence"/>
</dbReference>
<name>A0A7X2XTC1_9LACO</name>
<reference evidence="1 2" key="1">
    <citation type="submission" date="2019-11" db="EMBL/GenBank/DDBJ databases">
        <title>Lactobacillus sp. nov. CRM56-3, isolated from fermented tea leaves.</title>
        <authorList>
            <person name="Phuengjayaem S."/>
            <person name="Tanasupawat S."/>
        </authorList>
    </citation>
    <scope>NUCLEOTIDE SEQUENCE [LARGE SCALE GENOMIC DNA]</scope>
    <source>
        <strain evidence="1 2">CRM56-3</strain>
    </source>
</reference>
<evidence type="ECO:0000313" key="2">
    <source>
        <dbReference type="Proteomes" id="UP000466388"/>
    </source>
</evidence>
<protein>
    <submittedName>
        <fullName evidence="1">Uncharacterized protein</fullName>
    </submittedName>
</protein>
<dbReference type="AlphaFoldDB" id="A0A7X2XTC1"/>
<evidence type="ECO:0000313" key="1">
    <source>
        <dbReference type="EMBL" id="MTV81170.1"/>
    </source>
</evidence>